<protein>
    <submittedName>
        <fullName evidence="5">Uncharacterized protein</fullName>
    </submittedName>
</protein>
<feature type="region of interest" description="Disordered" evidence="3">
    <location>
        <begin position="628"/>
        <end position="648"/>
    </location>
</feature>
<keyword evidence="4" id="KW-1133">Transmembrane helix</keyword>
<sequence length="648" mass="72667">MTNEGVTLLKSPERICAHRNRTRSSGRTSRGPKAELATVLNSSKLLLLLDEAVAKQNVGVFVLLVANGANVAHTSPMFDGEAVEDIVRSRASLNERYYAMALFLDFVYFCHQEPVDAVWIDASGTLGGHVEPGGGEIRNVLAFLADWKRPWKLPLDLKSQHRRIHLFSNNGAIILALFLLLESVEARGPSLQLTTAFLGAFAPPGIVPGYRELFYRNPSYRKDASTELETLVRSNHSDSTEEYNSKTMTFERGGWMQRARLHGHRRLRRYRSARTPHLPRTLDENYYPGLGKSDFSYRNTDQVVTKEPWRRARVSTSSAFKDGSYYAGELILVVSQLWVWKVHGTVISAYPISDGSFGYTFDSDTKRWRPHHDHEEPAELCIARMLRKHVQAFELSRTIQGCKTRPLLDIFESYVVLIVSEVDRYTKYTRSSEFNLETERRLLHDVTDVQEELVMITSVLNQQSDVLHSVAESLNRPDANEDAKDEIELSIQMLGAYQSRIKKIQSDAERIEKSVKDMLELKRAHASVTDAHHSLLLSTAVMGFTVVTIIFAPLAFLTALFALKLDSFGALYVNAADGSRIDGVYDGGKLGGILVSGVVLTFIIPGLAVLAALWMLEKQARIIETQTVRPGPKMPPTDTKVSLETSKV</sequence>
<evidence type="ECO:0000256" key="2">
    <source>
        <dbReference type="SAM" id="Coils"/>
    </source>
</evidence>
<dbReference type="VEuPathDB" id="FungiDB:AB675_8277"/>
<organism evidence="5 6">
    <name type="scientific">Cyphellophora attinorum</name>
    <dbReference type="NCBI Taxonomy" id="1664694"/>
    <lineage>
        <taxon>Eukaryota</taxon>
        <taxon>Fungi</taxon>
        <taxon>Dikarya</taxon>
        <taxon>Ascomycota</taxon>
        <taxon>Pezizomycotina</taxon>
        <taxon>Eurotiomycetes</taxon>
        <taxon>Chaetothyriomycetidae</taxon>
        <taxon>Chaetothyriales</taxon>
        <taxon>Cyphellophoraceae</taxon>
        <taxon>Cyphellophora</taxon>
    </lineage>
</organism>
<gene>
    <name evidence="5" type="ORF">AB675_8277</name>
</gene>
<evidence type="ECO:0000256" key="3">
    <source>
        <dbReference type="SAM" id="MobiDB-lite"/>
    </source>
</evidence>
<proteinExistence type="predicted"/>
<comment type="subcellular location">
    <subcellularLocation>
        <location evidence="1">Cell membrane</location>
        <topology evidence="1">Multi-pass membrane protein</topology>
    </subcellularLocation>
</comment>
<feature type="transmembrane region" description="Helical" evidence="4">
    <location>
        <begin position="593"/>
        <end position="616"/>
    </location>
</feature>
<keyword evidence="4" id="KW-0812">Transmembrane</keyword>
<dbReference type="GeneID" id="28740590"/>
<comment type="caution">
    <text evidence="5">The sequence shown here is derived from an EMBL/GenBank/DDBJ whole genome shotgun (WGS) entry which is preliminary data.</text>
</comment>
<feature type="compositionally biased region" description="Polar residues" evidence="3">
    <location>
        <begin position="639"/>
        <end position="648"/>
    </location>
</feature>
<dbReference type="EMBL" id="LFJN01000003">
    <property type="protein sequence ID" value="KPI44502.1"/>
    <property type="molecule type" value="Genomic_DNA"/>
</dbReference>
<dbReference type="AlphaFoldDB" id="A0A0N1P3T8"/>
<evidence type="ECO:0000313" key="5">
    <source>
        <dbReference type="EMBL" id="KPI44502.1"/>
    </source>
</evidence>
<dbReference type="PANTHER" id="PTHR46494">
    <property type="entry name" value="CORA FAMILY METAL ION TRANSPORTER (EUROFUNG)"/>
    <property type="match status" value="1"/>
</dbReference>
<keyword evidence="2" id="KW-0175">Coiled coil</keyword>
<name>A0A0N1P3T8_9EURO</name>
<dbReference type="GO" id="GO:0015087">
    <property type="term" value="F:cobalt ion transmembrane transporter activity"/>
    <property type="evidence" value="ECO:0007669"/>
    <property type="project" value="TreeGrafter"/>
</dbReference>
<accession>A0A0N1P3T8</accession>
<keyword evidence="4" id="KW-0472">Membrane</keyword>
<feature type="transmembrane region" description="Helical" evidence="4">
    <location>
        <begin position="535"/>
        <end position="563"/>
    </location>
</feature>
<dbReference type="PANTHER" id="PTHR46494:SF1">
    <property type="entry name" value="CORA FAMILY METAL ION TRANSPORTER (EUROFUNG)"/>
    <property type="match status" value="1"/>
</dbReference>
<dbReference type="OrthoDB" id="341259at2759"/>
<dbReference type="GO" id="GO:0050897">
    <property type="term" value="F:cobalt ion binding"/>
    <property type="evidence" value="ECO:0007669"/>
    <property type="project" value="TreeGrafter"/>
</dbReference>
<dbReference type="GO" id="GO:0005886">
    <property type="term" value="C:plasma membrane"/>
    <property type="evidence" value="ECO:0007669"/>
    <property type="project" value="UniProtKB-SubCell"/>
</dbReference>
<feature type="coiled-coil region" evidence="2">
    <location>
        <begin position="494"/>
        <end position="521"/>
    </location>
</feature>
<evidence type="ECO:0000256" key="4">
    <source>
        <dbReference type="SAM" id="Phobius"/>
    </source>
</evidence>
<dbReference type="RefSeq" id="XP_018004465.1">
    <property type="nucleotide sequence ID" value="XM_018148710.1"/>
</dbReference>
<dbReference type="GO" id="GO:0015095">
    <property type="term" value="F:magnesium ion transmembrane transporter activity"/>
    <property type="evidence" value="ECO:0007669"/>
    <property type="project" value="TreeGrafter"/>
</dbReference>
<evidence type="ECO:0000313" key="6">
    <source>
        <dbReference type="Proteomes" id="UP000038010"/>
    </source>
</evidence>
<reference evidence="5 6" key="1">
    <citation type="submission" date="2015-06" db="EMBL/GenBank/DDBJ databases">
        <title>Draft genome of the ant-associated black yeast Phialophora attae CBS 131958.</title>
        <authorList>
            <person name="Moreno L.F."/>
            <person name="Stielow B.J."/>
            <person name="de Hoog S."/>
            <person name="Vicente V.A."/>
            <person name="Weiss V.A."/>
            <person name="de Vries M."/>
            <person name="Cruz L.M."/>
            <person name="Souza E.M."/>
        </authorList>
    </citation>
    <scope>NUCLEOTIDE SEQUENCE [LARGE SCALE GENOMIC DNA]</scope>
    <source>
        <strain evidence="5 6">CBS 131958</strain>
    </source>
</reference>
<dbReference type="Proteomes" id="UP000038010">
    <property type="component" value="Unassembled WGS sequence"/>
</dbReference>
<dbReference type="GO" id="GO:0000287">
    <property type="term" value="F:magnesium ion binding"/>
    <property type="evidence" value="ECO:0007669"/>
    <property type="project" value="TreeGrafter"/>
</dbReference>
<keyword evidence="6" id="KW-1185">Reference proteome</keyword>
<evidence type="ECO:0000256" key="1">
    <source>
        <dbReference type="ARBA" id="ARBA00004651"/>
    </source>
</evidence>